<keyword evidence="2" id="KW-1185">Reference proteome</keyword>
<dbReference type="PANTHER" id="PTHR16134">
    <property type="entry name" value="F-BOX/TPR REPEAT PROTEIN POF3"/>
    <property type="match status" value="1"/>
</dbReference>
<dbReference type="Gene3D" id="3.80.10.10">
    <property type="entry name" value="Ribonuclease Inhibitor"/>
    <property type="match status" value="2"/>
</dbReference>
<dbReference type="Proteomes" id="UP001141327">
    <property type="component" value="Unassembled WGS sequence"/>
</dbReference>
<organism evidence="1 2">
    <name type="scientific">Paratrimastix pyriformis</name>
    <dbReference type="NCBI Taxonomy" id="342808"/>
    <lineage>
        <taxon>Eukaryota</taxon>
        <taxon>Metamonada</taxon>
        <taxon>Preaxostyla</taxon>
        <taxon>Paratrimastigidae</taxon>
        <taxon>Paratrimastix</taxon>
    </lineage>
</organism>
<dbReference type="InterPro" id="IPR032675">
    <property type="entry name" value="LRR_dom_sf"/>
</dbReference>
<dbReference type="SUPFAM" id="SSF52047">
    <property type="entry name" value="RNI-like"/>
    <property type="match status" value="1"/>
</dbReference>
<protein>
    <submittedName>
        <fullName evidence="1">Uncharacterized protein</fullName>
    </submittedName>
</protein>
<proteinExistence type="predicted"/>
<dbReference type="EMBL" id="JAPMOS010000007">
    <property type="protein sequence ID" value="KAJ4461523.1"/>
    <property type="molecule type" value="Genomic_DNA"/>
</dbReference>
<dbReference type="PANTHER" id="PTHR16134:SF119">
    <property type="entry name" value="AT02038P-RELATED"/>
    <property type="match status" value="1"/>
</dbReference>
<evidence type="ECO:0000313" key="1">
    <source>
        <dbReference type="EMBL" id="KAJ4461523.1"/>
    </source>
</evidence>
<gene>
    <name evidence="1" type="ORF">PAPYR_2111</name>
</gene>
<reference evidence="1" key="1">
    <citation type="journal article" date="2022" name="bioRxiv">
        <title>Genomics of Preaxostyla Flagellates Illuminates Evolutionary Transitions and the Path Towards Mitochondrial Loss.</title>
        <authorList>
            <person name="Novak L.V.F."/>
            <person name="Treitli S.C."/>
            <person name="Pyrih J."/>
            <person name="Halakuc P."/>
            <person name="Pipaliya S.V."/>
            <person name="Vacek V."/>
            <person name="Brzon O."/>
            <person name="Soukal P."/>
            <person name="Eme L."/>
            <person name="Dacks J.B."/>
            <person name="Karnkowska A."/>
            <person name="Elias M."/>
            <person name="Hampl V."/>
        </authorList>
    </citation>
    <scope>NUCLEOTIDE SEQUENCE</scope>
    <source>
        <strain evidence="1">RCP-MX</strain>
    </source>
</reference>
<name>A0ABQ8UT68_9EUKA</name>
<evidence type="ECO:0000313" key="2">
    <source>
        <dbReference type="Proteomes" id="UP001141327"/>
    </source>
</evidence>
<comment type="caution">
    <text evidence="1">The sequence shown here is derived from an EMBL/GenBank/DDBJ whole genome shotgun (WGS) entry which is preliminary data.</text>
</comment>
<sequence>MFRLSFDLGENVLLTPRVPDSRSLVAILAPCTCLRELELSPSRALTQCGAQESEYLPWVEAAFRHLDSLRALRIPNLAGLAEGAFVAIMGCLPGLEALSLDAKGGLPVDNLLAPIGRSPHLSILELGGGLCLRDYTALRSCRELRQLAAPFGDQLAALVPHLPLLTRLEGLDISSEGQLGPGGPPATALDTLALRIVDDALPFAPFATFLAAHAAHLRKLYLHHMQPLPQLAPLLDQMPALRELSLTGLCPLETDRHLDSLLGRLERLECPVGWRSGDLLLRSTSLRSLTLRVLTPPVGACTLGLACPLLERLDMPRAVQRNPLVLPLSGDLSLELECPMLRELVNLGPATPVALLCPAPRLARVVVDPEPPPPDVPVWLDQLLPGLQELENVHLSDARAFTRVLTSGLRTIRGLAVGMTQWPQETGAVLVGPGLECLEMFAQLRTPHGECLRFEKAPNLRCLRLTISDSTHYHANSPLKQFDLRNCPRLEHLALRVKSFEEIRLTAPLVSLDISFRQTFARTQVNARALVDILRGPCSTTLRAVRLTALPQALRAGWPEILDSLQALPRLEALAIDAPWKPQRPLQLNCPRLRELFVGEGFNSLTLDCPALEDFQTRMSNVVFSSSSPFFVSGVCSKRLSAL</sequence>
<accession>A0ABQ8UT68</accession>